<dbReference type="Proteomes" id="UP001054945">
    <property type="component" value="Unassembled WGS sequence"/>
</dbReference>
<protein>
    <submittedName>
        <fullName evidence="1">Uncharacterized protein</fullName>
    </submittedName>
</protein>
<dbReference type="EMBL" id="BPLR01006170">
    <property type="protein sequence ID" value="GIY07892.1"/>
    <property type="molecule type" value="Genomic_DNA"/>
</dbReference>
<reference evidence="1 2" key="1">
    <citation type="submission" date="2021-06" db="EMBL/GenBank/DDBJ databases">
        <title>Caerostris extrusa draft genome.</title>
        <authorList>
            <person name="Kono N."/>
            <person name="Arakawa K."/>
        </authorList>
    </citation>
    <scope>NUCLEOTIDE SEQUENCE [LARGE SCALE GENOMIC DNA]</scope>
</reference>
<name>A0AAV4QI17_CAEEX</name>
<evidence type="ECO:0000313" key="2">
    <source>
        <dbReference type="Proteomes" id="UP001054945"/>
    </source>
</evidence>
<sequence length="93" mass="10397">MAEMLSHSLRWTLTMCNMLCHPRCIIWPSNRHTYSAAVKTADGSLASICRGNILHANSPNVGIQCSGIRFTGLEKCRLQQWICHGKSGDIKIR</sequence>
<comment type="caution">
    <text evidence="1">The sequence shown here is derived from an EMBL/GenBank/DDBJ whole genome shotgun (WGS) entry which is preliminary data.</text>
</comment>
<evidence type="ECO:0000313" key="1">
    <source>
        <dbReference type="EMBL" id="GIY07892.1"/>
    </source>
</evidence>
<organism evidence="1 2">
    <name type="scientific">Caerostris extrusa</name>
    <name type="common">Bark spider</name>
    <name type="synonym">Caerostris bankana</name>
    <dbReference type="NCBI Taxonomy" id="172846"/>
    <lineage>
        <taxon>Eukaryota</taxon>
        <taxon>Metazoa</taxon>
        <taxon>Ecdysozoa</taxon>
        <taxon>Arthropoda</taxon>
        <taxon>Chelicerata</taxon>
        <taxon>Arachnida</taxon>
        <taxon>Araneae</taxon>
        <taxon>Araneomorphae</taxon>
        <taxon>Entelegynae</taxon>
        <taxon>Araneoidea</taxon>
        <taxon>Araneidae</taxon>
        <taxon>Caerostris</taxon>
    </lineage>
</organism>
<dbReference type="AlphaFoldDB" id="A0AAV4QI17"/>
<gene>
    <name evidence="1" type="ORF">CEXT_313771</name>
</gene>
<keyword evidence="2" id="KW-1185">Reference proteome</keyword>
<accession>A0AAV4QI17</accession>
<proteinExistence type="predicted"/>